<organism evidence="1 2">
    <name type="scientific">Austropuccinia psidii MF-1</name>
    <dbReference type="NCBI Taxonomy" id="1389203"/>
    <lineage>
        <taxon>Eukaryota</taxon>
        <taxon>Fungi</taxon>
        <taxon>Dikarya</taxon>
        <taxon>Basidiomycota</taxon>
        <taxon>Pucciniomycotina</taxon>
        <taxon>Pucciniomycetes</taxon>
        <taxon>Pucciniales</taxon>
        <taxon>Sphaerophragmiaceae</taxon>
        <taxon>Austropuccinia</taxon>
    </lineage>
</organism>
<sequence>MLGGFFAYGLQFEDSYCFTHHWCTLIPALKLAYKTSACSSTSKTPAILEKGWNPRLLEDTWRRDLNDIHTTDSSFNIMLNKVKNHAKQSMNDTFEY</sequence>
<proteinExistence type="predicted"/>
<dbReference type="EMBL" id="AVOT02044019">
    <property type="protein sequence ID" value="MBW0539410.1"/>
    <property type="molecule type" value="Genomic_DNA"/>
</dbReference>
<protein>
    <submittedName>
        <fullName evidence="1">Uncharacterized protein</fullName>
    </submittedName>
</protein>
<dbReference type="AlphaFoldDB" id="A0A9Q3IHL6"/>
<reference evidence="1" key="1">
    <citation type="submission" date="2021-03" db="EMBL/GenBank/DDBJ databases">
        <title>Draft genome sequence of rust myrtle Austropuccinia psidii MF-1, a brazilian biotype.</title>
        <authorList>
            <person name="Quecine M.C."/>
            <person name="Pachon D.M.R."/>
            <person name="Bonatelli M.L."/>
            <person name="Correr F.H."/>
            <person name="Franceschini L.M."/>
            <person name="Leite T.F."/>
            <person name="Margarido G.R.A."/>
            <person name="Almeida C.A."/>
            <person name="Ferrarezi J.A."/>
            <person name="Labate C.A."/>
        </authorList>
    </citation>
    <scope>NUCLEOTIDE SEQUENCE</scope>
    <source>
        <strain evidence="1">MF-1</strain>
    </source>
</reference>
<evidence type="ECO:0000313" key="2">
    <source>
        <dbReference type="Proteomes" id="UP000765509"/>
    </source>
</evidence>
<dbReference type="Proteomes" id="UP000765509">
    <property type="component" value="Unassembled WGS sequence"/>
</dbReference>
<evidence type="ECO:0000313" key="1">
    <source>
        <dbReference type="EMBL" id="MBW0539410.1"/>
    </source>
</evidence>
<keyword evidence="2" id="KW-1185">Reference proteome</keyword>
<name>A0A9Q3IHL6_9BASI</name>
<gene>
    <name evidence="1" type="ORF">O181_079125</name>
</gene>
<comment type="caution">
    <text evidence="1">The sequence shown here is derived from an EMBL/GenBank/DDBJ whole genome shotgun (WGS) entry which is preliminary data.</text>
</comment>
<dbReference type="OrthoDB" id="3268967at2759"/>
<accession>A0A9Q3IHL6</accession>